<comment type="caution">
    <text evidence="2">The sequence shown here is derived from an EMBL/GenBank/DDBJ whole genome shotgun (WGS) entry which is preliminary data.</text>
</comment>
<evidence type="ECO:0000313" key="2">
    <source>
        <dbReference type="EMBL" id="KAA6438720.1"/>
    </source>
</evidence>
<dbReference type="Proteomes" id="UP000323994">
    <property type="component" value="Unassembled WGS sequence"/>
</dbReference>
<dbReference type="AlphaFoldDB" id="A0A5M8QUJ3"/>
<reference evidence="2 3" key="1">
    <citation type="submission" date="2019-05" db="EMBL/GenBank/DDBJ databases">
        <authorList>
            <person name="Qu J.-H."/>
        </authorList>
    </citation>
    <scope>NUCLEOTIDE SEQUENCE [LARGE SCALE GENOMIC DNA]</scope>
    <source>
        <strain evidence="2 3">NS28</strain>
    </source>
</reference>
<dbReference type="InterPro" id="IPR025388">
    <property type="entry name" value="Alginate_export_dom"/>
</dbReference>
<dbReference type="EMBL" id="VBSN01000049">
    <property type="protein sequence ID" value="KAA6438720.1"/>
    <property type="molecule type" value="Genomic_DNA"/>
</dbReference>
<sequence length="448" mass="50793">MLCCCCVRKGLQAQTYKLMRYDENYKSWQDSARTVYNRIKYVPLASDKNAYASFGGEARLEVVNFDNEDWGRLKIGSNNFLLQRYDLHGDLHLGERFRIFGQLRSALQGGRKNGPRPIDEDQLNIQNLFLEFRVGHDQKRTLTGRAGRQEMDYGSGRLISVREGPNARLYFTGAKVMYASERLFLDGFIMMADIIRTGVFDNITVKQANLWGAYSKTIVPKAGNLDLYYLGIRRDHSIFEEGNEKELRHTLGGRFWKYGGGFIYNLEAAYQFGKFGEGHIKAWTGSLDIGYLFENVRFKPSINLRHDYISGDKKAGDGNLQTFNPLYPKGGYFGFSPQVGPVNLMDIHPYGTMALSTRLNLQLDVVCNWRYSLSDGVYRPSGTFNLAGSGSKKRYIGTACLASLMYGLNRFISLNTGIQYFKTGGFIDDIIPGSKDGLFINTRAVFKF</sequence>
<name>A0A5M8QUJ3_9BACT</name>
<accession>A0A5M8QUJ3</accession>
<keyword evidence="3" id="KW-1185">Reference proteome</keyword>
<dbReference type="OrthoDB" id="311329at2"/>
<gene>
    <name evidence="2" type="ORF">FEM33_17700</name>
</gene>
<evidence type="ECO:0000259" key="1">
    <source>
        <dbReference type="Pfam" id="PF13372"/>
    </source>
</evidence>
<proteinExistence type="predicted"/>
<protein>
    <recommendedName>
        <fullName evidence="1">Alginate export domain-containing protein</fullName>
    </recommendedName>
</protein>
<feature type="domain" description="Alginate export" evidence="1">
    <location>
        <begin position="51"/>
        <end position="428"/>
    </location>
</feature>
<dbReference type="Pfam" id="PF13372">
    <property type="entry name" value="Alginate_exp"/>
    <property type="match status" value="1"/>
</dbReference>
<evidence type="ECO:0000313" key="3">
    <source>
        <dbReference type="Proteomes" id="UP000323994"/>
    </source>
</evidence>
<organism evidence="2 3">
    <name type="scientific">Dyadobacter flavalbus</name>
    <dbReference type="NCBI Taxonomy" id="2579942"/>
    <lineage>
        <taxon>Bacteria</taxon>
        <taxon>Pseudomonadati</taxon>
        <taxon>Bacteroidota</taxon>
        <taxon>Cytophagia</taxon>
        <taxon>Cytophagales</taxon>
        <taxon>Spirosomataceae</taxon>
        <taxon>Dyadobacter</taxon>
    </lineage>
</organism>